<organism evidence="1">
    <name type="scientific">marine sediment metagenome</name>
    <dbReference type="NCBI Taxonomy" id="412755"/>
    <lineage>
        <taxon>unclassified sequences</taxon>
        <taxon>metagenomes</taxon>
        <taxon>ecological metagenomes</taxon>
    </lineage>
</organism>
<evidence type="ECO:0000313" key="1">
    <source>
        <dbReference type="EMBL" id="GAG80561.1"/>
    </source>
</evidence>
<sequence>MSIVKLVGIYKDELTFKTDSYDDDGEAYMVTFIHYDVKICLNRLKHELGKCFTFDIQWGGKITDIKEVTEGTETKVIL</sequence>
<dbReference type="AlphaFoldDB" id="X1C828"/>
<gene>
    <name evidence="1" type="ORF">S01H4_35679</name>
</gene>
<protein>
    <submittedName>
        <fullName evidence="1">Uncharacterized protein</fullName>
    </submittedName>
</protein>
<reference evidence="1" key="1">
    <citation type="journal article" date="2014" name="Front. Microbiol.">
        <title>High frequency of phylogenetically diverse reductive dehalogenase-homologous genes in deep subseafloor sedimentary metagenomes.</title>
        <authorList>
            <person name="Kawai M."/>
            <person name="Futagami T."/>
            <person name="Toyoda A."/>
            <person name="Takaki Y."/>
            <person name="Nishi S."/>
            <person name="Hori S."/>
            <person name="Arai W."/>
            <person name="Tsubouchi T."/>
            <person name="Morono Y."/>
            <person name="Uchiyama I."/>
            <person name="Ito T."/>
            <person name="Fujiyama A."/>
            <person name="Inagaki F."/>
            <person name="Takami H."/>
        </authorList>
    </citation>
    <scope>NUCLEOTIDE SEQUENCE</scope>
    <source>
        <strain evidence="1">Expedition CK06-06</strain>
    </source>
</reference>
<name>X1C828_9ZZZZ</name>
<comment type="caution">
    <text evidence="1">The sequence shown here is derived from an EMBL/GenBank/DDBJ whole genome shotgun (WGS) entry which is preliminary data.</text>
</comment>
<proteinExistence type="predicted"/>
<dbReference type="EMBL" id="BART01018995">
    <property type="protein sequence ID" value="GAG80561.1"/>
    <property type="molecule type" value="Genomic_DNA"/>
</dbReference>
<accession>X1C828</accession>